<evidence type="ECO:0000313" key="1">
    <source>
        <dbReference type="EMBL" id="KAK6787324.1"/>
    </source>
</evidence>
<keyword evidence="2" id="KW-1185">Reference proteome</keyword>
<evidence type="ECO:0000313" key="2">
    <source>
        <dbReference type="Proteomes" id="UP001371456"/>
    </source>
</evidence>
<comment type="caution">
    <text evidence="1">The sequence shown here is derived from an EMBL/GenBank/DDBJ whole genome shotgun (WGS) entry which is preliminary data.</text>
</comment>
<dbReference type="AlphaFoldDB" id="A0AAN8TIJ2"/>
<gene>
    <name evidence="1" type="ORF">RDI58_015849</name>
</gene>
<name>A0AAN8TIJ2_SOLBU</name>
<dbReference type="Proteomes" id="UP001371456">
    <property type="component" value="Unassembled WGS sequence"/>
</dbReference>
<reference evidence="1 2" key="1">
    <citation type="submission" date="2024-02" db="EMBL/GenBank/DDBJ databases">
        <title>de novo genome assembly of Solanum bulbocastanum strain 11H21.</title>
        <authorList>
            <person name="Hosaka A.J."/>
        </authorList>
    </citation>
    <scope>NUCLEOTIDE SEQUENCE [LARGE SCALE GENOMIC DNA]</scope>
    <source>
        <tissue evidence="1">Young leaves</tissue>
    </source>
</reference>
<accession>A0AAN8TIJ2</accession>
<dbReference type="EMBL" id="JBANQN010000006">
    <property type="protein sequence ID" value="KAK6787324.1"/>
    <property type="molecule type" value="Genomic_DNA"/>
</dbReference>
<sequence>MKKYVLSETLFRKLSKSEYRDYVICAIKKKSKKNVETIDSAQQPKVDDQQVCFSEELSIEFNDIMLMRN</sequence>
<organism evidence="1 2">
    <name type="scientific">Solanum bulbocastanum</name>
    <name type="common">Wild potato</name>
    <dbReference type="NCBI Taxonomy" id="147425"/>
    <lineage>
        <taxon>Eukaryota</taxon>
        <taxon>Viridiplantae</taxon>
        <taxon>Streptophyta</taxon>
        <taxon>Embryophyta</taxon>
        <taxon>Tracheophyta</taxon>
        <taxon>Spermatophyta</taxon>
        <taxon>Magnoliopsida</taxon>
        <taxon>eudicotyledons</taxon>
        <taxon>Gunneridae</taxon>
        <taxon>Pentapetalae</taxon>
        <taxon>asterids</taxon>
        <taxon>lamiids</taxon>
        <taxon>Solanales</taxon>
        <taxon>Solanaceae</taxon>
        <taxon>Solanoideae</taxon>
        <taxon>Solaneae</taxon>
        <taxon>Solanum</taxon>
    </lineage>
</organism>
<protein>
    <submittedName>
        <fullName evidence="1">Uncharacterized protein</fullName>
    </submittedName>
</protein>
<proteinExistence type="predicted"/>